<dbReference type="Proteomes" id="UP000240042">
    <property type="component" value="Unassembled WGS sequence"/>
</dbReference>
<name>A0A1I1EUL8_BREAD</name>
<dbReference type="STRING" id="34097.SAMN02745150_01196"/>
<evidence type="ECO:0000313" key="3">
    <source>
        <dbReference type="Proteomes" id="UP000240042"/>
    </source>
</evidence>
<protein>
    <recommendedName>
        <fullName evidence="1">IraD/Gp25-like domain-containing protein</fullName>
    </recommendedName>
</protein>
<dbReference type="SUPFAM" id="SSF160719">
    <property type="entry name" value="gpW/gp25-like"/>
    <property type="match status" value="1"/>
</dbReference>
<feature type="domain" description="IraD/Gp25-like" evidence="1">
    <location>
        <begin position="26"/>
        <end position="115"/>
    </location>
</feature>
<proteinExistence type="predicted"/>
<dbReference type="InterPro" id="IPR007048">
    <property type="entry name" value="IraD/Gp25-like"/>
</dbReference>
<accession>A0A1I1EUL8</accession>
<sequence>MVKITDIALTTEGEISLEYDNIGLVSGTECILQDIKTRLMTDKRALFYDPSFGSGLLRYIHASADEGTLLELKAVIKEALEQEPRVKEGSVRVKTFLNKEGVLSASITLTLVDDNSLNLILSLDKEITLYEA</sequence>
<dbReference type="Gene3D" id="3.10.450.40">
    <property type="match status" value="1"/>
</dbReference>
<dbReference type="EMBL" id="FOKY01000015">
    <property type="protein sequence ID" value="SFB88630.1"/>
    <property type="molecule type" value="Genomic_DNA"/>
</dbReference>
<dbReference type="OrthoDB" id="9802846at2"/>
<organism evidence="2 3">
    <name type="scientific">Brevinema andersonii</name>
    <dbReference type="NCBI Taxonomy" id="34097"/>
    <lineage>
        <taxon>Bacteria</taxon>
        <taxon>Pseudomonadati</taxon>
        <taxon>Spirochaetota</taxon>
        <taxon>Spirochaetia</taxon>
        <taxon>Brevinematales</taxon>
        <taxon>Brevinemataceae</taxon>
        <taxon>Brevinema</taxon>
    </lineage>
</organism>
<dbReference type="AlphaFoldDB" id="A0A1I1EUL8"/>
<evidence type="ECO:0000259" key="1">
    <source>
        <dbReference type="Pfam" id="PF04965"/>
    </source>
</evidence>
<reference evidence="3" key="1">
    <citation type="submission" date="2016-10" db="EMBL/GenBank/DDBJ databases">
        <authorList>
            <person name="Varghese N."/>
            <person name="Submissions S."/>
        </authorList>
    </citation>
    <scope>NUCLEOTIDE SEQUENCE [LARGE SCALE GENOMIC DNA]</scope>
    <source>
        <strain evidence="3">ATCC 43811</strain>
    </source>
</reference>
<evidence type="ECO:0000313" key="2">
    <source>
        <dbReference type="EMBL" id="SFB88630.1"/>
    </source>
</evidence>
<keyword evidence="3" id="KW-1185">Reference proteome</keyword>
<gene>
    <name evidence="2" type="ORF">SAMN02745150_01196</name>
</gene>
<dbReference type="RefSeq" id="WP_092319649.1">
    <property type="nucleotide sequence ID" value="NZ_FOKY01000015.1"/>
</dbReference>
<dbReference type="Pfam" id="PF04965">
    <property type="entry name" value="GPW_gp25"/>
    <property type="match status" value="1"/>
</dbReference>